<reference evidence="1" key="1">
    <citation type="submission" date="2022-08" db="EMBL/GenBank/DDBJ databases">
        <title>Genome Sequence of Lecanicillium fungicola.</title>
        <authorList>
            <person name="Buettner E."/>
        </authorList>
    </citation>
    <scope>NUCLEOTIDE SEQUENCE</scope>
    <source>
        <strain evidence="1">Babe33</strain>
    </source>
</reference>
<organism evidence="1 2">
    <name type="scientific">Zarea fungicola</name>
    <dbReference type="NCBI Taxonomy" id="93591"/>
    <lineage>
        <taxon>Eukaryota</taxon>
        <taxon>Fungi</taxon>
        <taxon>Dikarya</taxon>
        <taxon>Ascomycota</taxon>
        <taxon>Pezizomycotina</taxon>
        <taxon>Sordariomycetes</taxon>
        <taxon>Hypocreomycetidae</taxon>
        <taxon>Hypocreales</taxon>
        <taxon>Cordycipitaceae</taxon>
        <taxon>Zarea</taxon>
    </lineage>
</organism>
<comment type="caution">
    <text evidence="1">The sequence shown here is derived from an EMBL/GenBank/DDBJ whole genome shotgun (WGS) entry which is preliminary data.</text>
</comment>
<sequence length="136" mass="14659">MAHEPQYASEPSSPPNTDQINRVTNKGKGDTWQIMVSTAEDGILHGANDGDGVSRQLGGQYDKNTVLQLSKDMLNFGVPTTDSNGQPSRNYSPVVHGDAQENEDARKFAKRHGSGRMQQLPIPNTNPPSALSKTGT</sequence>
<evidence type="ECO:0000313" key="1">
    <source>
        <dbReference type="EMBL" id="KAJ2981901.1"/>
    </source>
</evidence>
<accession>A0ACC1NSQ5</accession>
<keyword evidence="2" id="KW-1185">Reference proteome</keyword>
<name>A0ACC1NSQ5_9HYPO</name>
<dbReference type="Proteomes" id="UP001143910">
    <property type="component" value="Unassembled WGS sequence"/>
</dbReference>
<gene>
    <name evidence="1" type="ORF">NQ176_g1746</name>
</gene>
<dbReference type="EMBL" id="JANJQO010000105">
    <property type="protein sequence ID" value="KAJ2981901.1"/>
    <property type="molecule type" value="Genomic_DNA"/>
</dbReference>
<evidence type="ECO:0000313" key="2">
    <source>
        <dbReference type="Proteomes" id="UP001143910"/>
    </source>
</evidence>
<proteinExistence type="predicted"/>
<protein>
    <submittedName>
        <fullName evidence="1">Uncharacterized protein</fullName>
    </submittedName>
</protein>